<accession>A0ABY0QSL3</accession>
<keyword evidence="2" id="KW-1185">Reference proteome</keyword>
<evidence type="ECO:0000313" key="2">
    <source>
        <dbReference type="Proteomes" id="UP000199242"/>
    </source>
</evidence>
<dbReference type="Proteomes" id="UP000199242">
    <property type="component" value="Unassembled WGS sequence"/>
</dbReference>
<gene>
    <name evidence="1" type="ORF">SAMN05216273_105166</name>
</gene>
<reference evidence="1 2" key="1">
    <citation type="submission" date="2016-10" db="EMBL/GenBank/DDBJ databases">
        <authorList>
            <person name="Varghese N."/>
            <person name="Submissions S."/>
        </authorList>
    </citation>
    <scope>NUCLEOTIDE SEQUENCE [LARGE SCALE GENOMIC DNA]</scope>
    <source>
        <strain evidence="1 2">CGMCC 1.10941</strain>
    </source>
</reference>
<name>A0ABY0QSL3_9FLAO</name>
<protein>
    <submittedName>
        <fullName evidence="1">Uncharacterized protein</fullName>
    </submittedName>
</protein>
<organism evidence="1 2">
    <name type="scientific">Chryseobacterium taihuense</name>
    <dbReference type="NCBI Taxonomy" id="1141221"/>
    <lineage>
        <taxon>Bacteria</taxon>
        <taxon>Pseudomonadati</taxon>
        <taxon>Bacteroidota</taxon>
        <taxon>Flavobacteriia</taxon>
        <taxon>Flavobacteriales</taxon>
        <taxon>Weeksellaceae</taxon>
        <taxon>Chryseobacterium group</taxon>
        <taxon>Chryseobacterium</taxon>
    </lineage>
</organism>
<evidence type="ECO:0000313" key="1">
    <source>
        <dbReference type="EMBL" id="SDL74155.1"/>
    </source>
</evidence>
<comment type="caution">
    <text evidence="1">The sequence shown here is derived from an EMBL/GenBank/DDBJ whole genome shotgun (WGS) entry which is preliminary data.</text>
</comment>
<dbReference type="EMBL" id="FNHD01000005">
    <property type="protein sequence ID" value="SDL74155.1"/>
    <property type="molecule type" value="Genomic_DNA"/>
</dbReference>
<sequence>MIIISPTELRANQKKYFDLAENEKIIVKRGNKLIELVVKEQLITEDDIKNGVSGEDLKQKMHKRIDQIFNK</sequence>
<proteinExistence type="predicted"/>